<sequence length="224" mass="25001">MSQKEECDIDALLQNTWLQVISLRHGPVFEEGEGRVLWERCVAEAEQVQLALSEAGYDEQSREHILYAQCALIDEVVKGRGVQDDACVQWYHMPLQGHFLGTLDAGDRLCNRMREVLHEPAPNPAVLTCFQRVMLLGFLGGYRSLNDPEREKLVQALNDQVAPFSGPRTQSVLAESKPGRGLGGWLASWPLRIGFSILLLAVVWWGLDRWLSSLVASLLPGVVP</sequence>
<dbReference type="EMBL" id="JBGFFX010000011">
    <property type="protein sequence ID" value="MEY8772071.1"/>
    <property type="molecule type" value="Genomic_DNA"/>
</dbReference>
<dbReference type="InterPro" id="IPR038522">
    <property type="entry name" value="T4/T6SS_DotU_sf"/>
</dbReference>
<dbReference type="RefSeq" id="WP_369896222.1">
    <property type="nucleotide sequence ID" value="NZ_JBGFFX010000011.1"/>
</dbReference>
<dbReference type="NCBIfam" id="TIGR03349">
    <property type="entry name" value="IV_VI_DotU"/>
    <property type="match status" value="1"/>
</dbReference>
<gene>
    <name evidence="3" type="primary">tssL</name>
    <name evidence="3" type="ORF">AB6T85_16840</name>
</gene>
<dbReference type="Gene3D" id="1.25.40.590">
    <property type="entry name" value="Type IV / VI secretion system, DotU"/>
    <property type="match status" value="1"/>
</dbReference>
<feature type="domain" description="Type IV / VI secretion system DotU" evidence="2">
    <location>
        <begin position="10"/>
        <end position="208"/>
    </location>
</feature>
<evidence type="ECO:0000313" key="3">
    <source>
        <dbReference type="EMBL" id="MEY8772071.1"/>
    </source>
</evidence>
<evidence type="ECO:0000256" key="1">
    <source>
        <dbReference type="SAM" id="Phobius"/>
    </source>
</evidence>
<dbReference type="Proteomes" id="UP001565243">
    <property type="component" value="Unassembled WGS sequence"/>
</dbReference>
<dbReference type="PANTHER" id="PTHR38033:SF1">
    <property type="entry name" value="DOTU FAMILY TYPE IV_VI SECRETION SYSTEM PROTEIN"/>
    <property type="match status" value="1"/>
</dbReference>
<comment type="caution">
    <text evidence="3">The sequence shown here is derived from an EMBL/GenBank/DDBJ whole genome shotgun (WGS) entry which is preliminary data.</text>
</comment>
<feature type="transmembrane region" description="Helical" evidence="1">
    <location>
        <begin position="189"/>
        <end position="207"/>
    </location>
</feature>
<name>A0ABV4EAY8_9GAMM</name>
<proteinExistence type="predicted"/>
<dbReference type="Pfam" id="PF09850">
    <property type="entry name" value="DotU"/>
    <property type="match status" value="1"/>
</dbReference>
<accession>A0ABV4EAY8</accession>
<dbReference type="PANTHER" id="PTHR38033">
    <property type="entry name" value="MEMBRANE PROTEIN-RELATED"/>
    <property type="match status" value="1"/>
</dbReference>
<protein>
    <submittedName>
        <fullName evidence="3">Type VI secretion system protein TssL, short form</fullName>
    </submittedName>
</protein>
<keyword evidence="1" id="KW-0812">Transmembrane</keyword>
<organism evidence="3 4">
    <name type="scientific">Erwinia aeris</name>
    <dbReference type="NCBI Taxonomy" id="3239803"/>
    <lineage>
        <taxon>Bacteria</taxon>
        <taxon>Pseudomonadati</taxon>
        <taxon>Pseudomonadota</taxon>
        <taxon>Gammaproteobacteria</taxon>
        <taxon>Enterobacterales</taxon>
        <taxon>Erwiniaceae</taxon>
        <taxon>Erwinia</taxon>
    </lineage>
</organism>
<dbReference type="NCBIfam" id="NF038239">
    <property type="entry name" value="T6SS_TssL_short"/>
    <property type="match status" value="1"/>
</dbReference>
<keyword evidence="4" id="KW-1185">Reference proteome</keyword>
<dbReference type="InterPro" id="IPR017732">
    <property type="entry name" value="T4/T6SS_DotU"/>
</dbReference>
<evidence type="ECO:0000313" key="4">
    <source>
        <dbReference type="Proteomes" id="UP001565243"/>
    </source>
</evidence>
<reference evidence="3 4" key="1">
    <citation type="submission" date="2024-07" db="EMBL/GenBank/DDBJ databases">
        <authorList>
            <person name="Hebao G."/>
        </authorList>
    </citation>
    <scope>NUCLEOTIDE SEQUENCE [LARGE SCALE GENOMIC DNA]</scope>
    <source>
        <strain evidence="3 4">ACCC 02193</strain>
    </source>
</reference>
<keyword evidence="1" id="KW-1133">Transmembrane helix</keyword>
<evidence type="ECO:0000259" key="2">
    <source>
        <dbReference type="Pfam" id="PF09850"/>
    </source>
</evidence>
<keyword evidence="1" id="KW-0472">Membrane</keyword>